<evidence type="ECO:0000313" key="2">
    <source>
        <dbReference type="Proteomes" id="UP001213799"/>
    </source>
</evidence>
<gene>
    <name evidence="1" type="ORF">N7537_001769</name>
</gene>
<comment type="caution">
    <text evidence="1">The sequence shown here is derived from an EMBL/GenBank/DDBJ whole genome shotgun (WGS) entry which is preliminary data.</text>
</comment>
<dbReference type="EMBL" id="JAQJAE010000001">
    <property type="protein sequence ID" value="KAJ5616655.1"/>
    <property type="molecule type" value="Genomic_DNA"/>
</dbReference>
<dbReference type="RefSeq" id="XP_056757822.1">
    <property type="nucleotide sequence ID" value="XM_056892827.1"/>
</dbReference>
<evidence type="ECO:0000313" key="1">
    <source>
        <dbReference type="EMBL" id="KAJ5616655.1"/>
    </source>
</evidence>
<sequence>MCSLKSTLSRWRQFQTATHPEGVSVAEPILLGHRPGSPSVVRFRDSSRAIQPDTAKNKLLLLHLGDKTQKHAAALGSGLSRLQSLLAKSHQKETKRE</sequence>
<reference evidence="1" key="2">
    <citation type="submission" date="2023-01" db="EMBL/GenBank/DDBJ databases">
        <authorList>
            <person name="Petersen C."/>
        </authorList>
    </citation>
    <scope>NUCLEOTIDE SEQUENCE</scope>
    <source>
        <strain evidence="1">IBT 12815</strain>
    </source>
</reference>
<proteinExistence type="predicted"/>
<dbReference type="GeneID" id="81583069"/>
<organism evidence="1 2">
    <name type="scientific">Penicillium hordei</name>
    <dbReference type="NCBI Taxonomy" id="40994"/>
    <lineage>
        <taxon>Eukaryota</taxon>
        <taxon>Fungi</taxon>
        <taxon>Dikarya</taxon>
        <taxon>Ascomycota</taxon>
        <taxon>Pezizomycotina</taxon>
        <taxon>Eurotiomycetes</taxon>
        <taxon>Eurotiomycetidae</taxon>
        <taxon>Eurotiales</taxon>
        <taxon>Aspergillaceae</taxon>
        <taxon>Penicillium</taxon>
    </lineage>
</organism>
<protein>
    <submittedName>
        <fullName evidence="1">Uncharacterized protein</fullName>
    </submittedName>
</protein>
<dbReference type="Proteomes" id="UP001213799">
    <property type="component" value="Unassembled WGS sequence"/>
</dbReference>
<dbReference type="AlphaFoldDB" id="A0AAD6EG67"/>
<accession>A0AAD6EG67</accession>
<keyword evidence="2" id="KW-1185">Reference proteome</keyword>
<reference evidence="1" key="1">
    <citation type="journal article" date="2023" name="IMA Fungus">
        <title>Comparative genomic study of the Penicillium genus elucidates a diverse pangenome and 15 lateral gene transfer events.</title>
        <authorList>
            <person name="Petersen C."/>
            <person name="Sorensen T."/>
            <person name="Nielsen M.R."/>
            <person name="Sondergaard T.E."/>
            <person name="Sorensen J.L."/>
            <person name="Fitzpatrick D.A."/>
            <person name="Frisvad J.C."/>
            <person name="Nielsen K.L."/>
        </authorList>
    </citation>
    <scope>NUCLEOTIDE SEQUENCE</scope>
    <source>
        <strain evidence="1">IBT 12815</strain>
    </source>
</reference>
<name>A0AAD6EG67_9EURO</name>